<protein>
    <submittedName>
        <fullName evidence="1">Uncharacterized protein</fullName>
    </submittedName>
</protein>
<dbReference type="Gene3D" id="3.90.176.10">
    <property type="entry name" value="Toxin ADP-ribosyltransferase, Chain A, domain 1"/>
    <property type="match status" value="1"/>
</dbReference>
<dbReference type="AlphaFoldDB" id="A0A8S2FAZ5"/>
<comment type="caution">
    <text evidence="1">The sequence shown here is derived from an EMBL/GenBank/DDBJ whole genome shotgun (WGS) entry which is preliminary data.</text>
</comment>
<dbReference type="Proteomes" id="UP000677228">
    <property type="component" value="Unassembled WGS sequence"/>
</dbReference>
<name>A0A8S2FAZ5_9BILA</name>
<dbReference type="EMBL" id="CAJNOK010026700">
    <property type="protein sequence ID" value="CAF1407304.1"/>
    <property type="molecule type" value="Genomic_DNA"/>
</dbReference>
<feature type="non-terminal residue" evidence="1">
    <location>
        <position position="1"/>
    </location>
</feature>
<proteinExistence type="predicted"/>
<gene>
    <name evidence="1" type="ORF">OVA965_LOCUS33244</name>
    <name evidence="2" type="ORF">TMI583_LOCUS34129</name>
</gene>
<organism evidence="1 3">
    <name type="scientific">Didymodactylos carnosus</name>
    <dbReference type="NCBI Taxonomy" id="1234261"/>
    <lineage>
        <taxon>Eukaryota</taxon>
        <taxon>Metazoa</taxon>
        <taxon>Spiralia</taxon>
        <taxon>Gnathifera</taxon>
        <taxon>Rotifera</taxon>
        <taxon>Eurotatoria</taxon>
        <taxon>Bdelloidea</taxon>
        <taxon>Philodinida</taxon>
        <taxon>Philodinidae</taxon>
        <taxon>Didymodactylos</taxon>
    </lineage>
</organism>
<dbReference type="Proteomes" id="UP000682733">
    <property type="component" value="Unassembled WGS sequence"/>
</dbReference>
<evidence type="ECO:0000313" key="3">
    <source>
        <dbReference type="Proteomes" id="UP000677228"/>
    </source>
</evidence>
<dbReference type="EMBL" id="CAJOBA010048440">
    <property type="protein sequence ID" value="CAF4212561.1"/>
    <property type="molecule type" value="Genomic_DNA"/>
</dbReference>
<sequence length="140" mass="15978">LKSRSFQGVSYRGAVLSDVDLSAYRWTYKSKNRIIETCTLQSTSIDRKVAEFFAPCDTTQTTVYEQTSVLMIFYFPVACPSAINLSALDGERSLSNFEDENEVLILPFTLFEIQYVDLMGFLNPTNNMLKFDPGERRTVE</sequence>
<reference evidence="1" key="1">
    <citation type="submission" date="2021-02" db="EMBL/GenBank/DDBJ databases">
        <authorList>
            <person name="Nowell W R."/>
        </authorList>
    </citation>
    <scope>NUCLEOTIDE SEQUENCE</scope>
</reference>
<evidence type="ECO:0000313" key="2">
    <source>
        <dbReference type="EMBL" id="CAF4212561.1"/>
    </source>
</evidence>
<evidence type="ECO:0000313" key="1">
    <source>
        <dbReference type="EMBL" id="CAF1407304.1"/>
    </source>
</evidence>
<accession>A0A8S2FAZ5</accession>